<name>A0ABR7CXT5_9BACT</name>
<evidence type="ECO:0000313" key="1">
    <source>
        <dbReference type="EMBL" id="MBC5620459.1"/>
    </source>
</evidence>
<dbReference type="Pfam" id="PF07610">
    <property type="entry name" value="DUF1573"/>
    <property type="match status" value="1"/>
</dbReference>
<dbReference type="PANTHER" id="PTHR37833:SF1">
    <property type="entry name" value="SIGNAL PEPTIDE PROTEIN"/>
    <property type="match status" value="1"/>
</dbReference>
<organism evidence="1 2">
    <name type="scientific">Butyricimonas hominis</name>
    <dbReference type="NCBI Taxonomy" id="2763032"/>
    <lineage>
        <taxon>Bacteria</taxon>
        <taxon>Pseudomonadati</taxon>
        <taxon>Bacteroidota</taxon>
        <taxon>Bacteroidia</taxon>
        <taxon>Bacteroidales</taxon>
        <taxon>Odoribacteraceae</taxon>
        <taxon>Butyricimonas</taxon>
    </lineage>
</organism>
<comment type="caution">
    <text evidence="1">The sequence shown here is derived from an EMBL/GenBank/DDBJ whole genome shotgun (WGS) entry which is preliminary data.</text>
</comment>
<dbReference type="Gene3D" id="2.60.40.10">
    <property type="entry name" value="Immunoglobulins"/>
    <property type="match status" value="1"/>
</dbReference>
<dbReference type="PANTHER" id="PTHR37833">
    <property type="entry name" value="LIPOPROTEIN-RELATED"/>
    <property type="match status" value="1"/>
</dbReference>
<dbReference type="Proteomes" id="UP000646484">
    <property type="component" value="Unassembled WGS sequence"/>
</dbReference>
<dbReference type="InterPro" id="IPR011467">
    <property type="entry name" value="DUF1573"/>
</dbReference>
<dbReference type="EMBL" id="JACOOH010000002">
    <property type="protein sequence ID" value="MBC5620459.1"/>
    <property type="molecule type" value="Genomic_DNA"/>
</dbReference>
<evidence type="ECO:0000313" key="2">
    <source>
        <dbReference type="Proteomes" id="UP000646484"/>
    </source>
</evidence>
<dbReference type="InterPro" id="IPR013783">
    <property type="entry name" value="Ig-like_fold"/>
</dbReference>
<sequence length="270" mass="30411">MRNFYWIFILSLGVCACSGKKVPEGFIYPLGDLLFNKENIALGTTYVGREYTDTVMVYNPKSKAVRLEGFNNFPELTCRKIGGSVQDWRLGGYDIASGEIDTLIITFRPENEMLLGEYYNVLRFLVDGEVDYSFGVVAEAEVKENFNEWSEEEKAKAPRIEVDSLEYDFGTLKEGEEKSIIIPIRNTGSGSLLLRKIETTCGCTAVVPGQRVILPGKSTQLDVVFHSAGRIGKQRKQITLYCNDPCRPILQFIIKGEVRRANASKRFSPF</sequence>
<accession>A0ABR7CXT5</accession>
<dbReference type="PROSITE" id="PS51257">
    <property type="entry name" value="PROKAR_LIPOPROTEIN"/>
    <property type="match status" value="1"/>
</dbReference>
<proteinExistence type="predicted"/>
<protein>
    <submittedName>
        <fullName evidence="1">DUF1573 domain-containing protein</fullName>
    </submittedName>
</protein>
<reference evidence="1 2" key="1">
    <citation type="submission" date="2020-08" db="EMBL/GenBank/DDBJ databases">
        <title>Genome public.</title>
        <authorList>
            <person name="Liu C."/>
            <person name="Sun Q."/>
        </authorList>
    </citation>
    <scope>NUCLEOTIDE SEQUENCE [LARGE SCALE GENOMIC DNA]</scope>
    <source>
        <strain evidence="1 2">NSJ-56</strain>
    </source>
</reference>
<keyword evidence="2" id="KW-1185">Reference proteome</keyword>
<gene>
    <name evidence="1" type="ORF">H8S64_05055</name>
</gene>
<dbReference type="RefSeq" id="WP_186975230.1">
    <property type="nucleotide sequence ID" value="NZ_JACOOH010000002.1"/>
</dbReference>